<accession>A0ABW2L8Y1</accession>
<dbReference type="Proteomes" id="UP001596472">
    <property type="component" value="Unassembled WGS sequence"/>
</dbReference>
<dbReference type="Gene3D" id="3.90.1720.10">
    <property type="entry name" value="endopeptidase domain like (from Nostoc punctiforme)"/>
    <property type="match status" value="1"/>
</dbReference>
<dbReference type="SUPFAM" id="SSF54001">
    <property type="entry name" value="Cysteine proteinases"/>
    <property type="match status" value="1"/>
</dbReference>
<keyword evidence="7" id="KW-1185">Reference proteome</keyword>
<keyword evidence="3" id="KW-0378">Hydrolase</keyword>
<evidence type="ECO:0000256" key="3">
    <source>
        <dbReference type="ARBA" id="ARBA00022801"/>
    </source>
</evidence>
<gene>
    <name evidence="6" type="ORF">ACFQY0_12210</name>
</gene>
<evidence type="ECO:0000313" key="7">
    <source>
        <dbReference type="Proteomes" id="UP001596472"/>
    </source>
</evidence>
<evidence type="ECO:0000256" key="1">
    <source>
        <dbReference type="ARBA" id="ARBA00007074"/>
    </source>
</evidence>
<dbReference type="EMBL" id="JBHTBS010000006">
    <property type="protein sequence ID" value="MFC7337946.1"/>
    <property type="molecule type" value="Genomic_DNA"/>
</dbReference>
<evidence type="ECO:0000256" key="4">
    <source>
        <dbReference type="ARBA" id="ARBA00022807"/>
    </source>
</evidence>
<feature type="domain" description="NlpC/P60" evidence="5">
    <location>
        <begin position="68"/>
        <end position="101"/>
    </location>
</feature>
<keyword evidence="4" id="KW-0788">Thiol protease</keyword>
<comment type="caution">
    <text evidence="6">The sequence shown here is derived from an EMBL/GenBank/DDBJ whole genome shotgun (WGS) entry which is preliminary data.</text>
</comment>
<sequence length="171" mass="18943">MNRRDWLLLSVSALVLPSCGRQIKARHEVSYNFQHGETAKLIDGLAYAPKDAPMAVKRAIQAANRLQGKPYKWGGGHARLNDDGYDCSGAVSYVLREAGLMQGQMPSSGFFNYGKRGEGRWITIYVRPGHVFMTIAGLRFDTGWGANRTGPKWLTKTRPGKGHVMRHPSGL</sequence>
<dbReference type="InterPro" id="IPR038765">
    <property type="entry name" value="Papain-like_cys_pep_sf"/>
</dbReference>
<evidence type="ECO:0000256" key="2">
    <source>
        <dbReference type="ARBA" id="ARBA00022670"/>
    </source>
</evidence>
<reference evidence="7" key="1">
    <citation type="journal article" date="2019" name="Int. J. Syst. Evol. Microbiol.">
        <title>The Global Catalogue of Microorganisms (GCM) 10K type strain sequencing project: providing services to taxonomists for standard genome sequencing and annotation.</title>
        <authorList>
            <consortium name="The Broad Institute Genomics Platform"/>
            <consortium name="The Broad Institute Genome Sequencing Center for Infectious Disease"/>
            <person name="Wu L."/>
            <person name="Ma J."/>
        </authorList>
    </citation>
    <scope>NUCLEOTIDE SEQUENCE [LARGE SCALE GENOMIC DNA]</scope>
    <source>
        <strain evidence="7">CGMCC 4.1467</strain>
    </source>
</reference>
<dbReference type="RefSeq" id="WP_379712736.1">
    <property type="nucleotide sequence ID" value="NZ_JBHTBS010000006.1"/>
</dbReference>
<dbReference type="Pfam" id="PF00877">
    <property type="entry name" value="NLPC_P60"/>
    <property type="match status" value="1"/>
</dbReference>
<proteinExistence type="inferred from homology"/>
<protein>
    <submittedName>
        <fullName evidence="6">NlpC/P60 family protein</fullName>
    </submittedName>
</protein>
<organism evidence="6 7">
    <name type="scientific">Haloferula chungangensis</name>
    <dbReference type="NCBI Taxonomy" id="1048331"/>
    <lineage>
        <taxon>Bacteria</taxon>
        <taxon>Pseudomonadati</taxon>
        <taxon>Verrucomicrobiota</taxon>
        <taxon>Verrucomicrobiia</taxon>
        <taxon>Verrucomicrobiales</taxon>
        <taxon>Verrucomicrobiaceae</taxon>
        <taxon>Haloferula</taxon>
    </lineage>
</organism>
<evidence type="ECO:0000313" key="6">
    <source>
        <dbReference type="EMBL" id="MFC7337946.1"/>
    </source>
</evidence>
<comment type="similarity">
    <text evidence="1">Belongs to the peptidase C40 family.</text>
</comment>
<evidence type="ECO:0000259" key="5">
    <source>
        <dbReference type="Pfam" id="PF00877"/>
    </source>
</evidence>
<dbReference type="InterPro" id="IPR000064">
    <property type="entry name" value="NLP_P60_dom"/>
</dbReference>
<keyword evidence="2" id="KW-0645">Protease</keyword>
<name>A0ABW2L8Y1_9BACT</name>